<dbReference type="OrthoDB" id="269227at2759"/>
<proteinExistence type="inferred from homology"/>
<keyword evidence="3" id="KW-1185">Reference proteome</keyword>
<dbReference type="PANTHER" id="PTHR11552">
    <property type="entry name" value="GLUCOSE-METHANOL-CHOLINE GMC OXIDOREDUCTASE"/>
    <property type="match status" value="1"/>
</dbReference>
<accession>A0A0C9U969</accession>
<gene>
    <name evidence="2" type="ORF">M422DRAFT_145295</name>
</gene>
<evidence type="ECO:0000313" key="3">
    <source>
        <dbReference type="Proteomes" id="UP000054279"/>
    </source>
</evidence>
<evidence type="ECO:0000313" key="2">
    <source>
        <dbReference type="EMBL" id="KIJ31024.1"/>
    </source>
</evidence>
<dbReference type="InterPro" id="IPR012132">
    <property type="entry name" value="GMC_OxRdtase"/>
</dbReference>
<name>A0A0C9U969_SPHS4</name>
<dbReference type="Gene3D" id="3.30.560.10">
    <property type="entry name" value="Glucose Oxidase, domain 3"/>
    <property type="match status" value="1"/>
</dbReference>
<sequence length="90" mass="10190">GQTSGNALAARLTENPEISVLVLKAGQAWDNDPNVEMPTEFPKQLGNPEYDWTFKIVREFDMNRYMLLLIHIGKGLGSSSNMNFMMWSQP</sequence>
<feature type="non-terminal residue" evidence="2">
    <location>
        <position position="90"/>
    </location>
</feature>
<dbReference type="Gene3D" id="3.50.50.60">
    <property type="entry name" value="FAD/NAD(P)-binding domain"/>
    <property type="match status" value="1"/>
</dbReference>
<dbReference type="InterPro" id="IPR036188">
    <property type="entry name" value="FAD/NAD-bd_sf"/>
</dbReference>
<evidence type="ECO:0000256" key="1">
    <source>
        <dbReference type="ARBA" id="ARBA00010790"/>
    </source>
</evidence>
<dbReference type="HOGENOM" id="CLU_2446816_0_0_1"/>
<dbReference type="EMBL" id="KN837249">
    <property type="protein sequence ID" value="KIJ31024.1"/>
    <property type="molecule type" value="Genomic_DNA"/>
</dbReference>
<reference evidence="2 3" key="1">
    <citation type="submission" date="2014-06" db="EMBL/GenBank/DDBJ databases">
        <title>Evolutionary Origins and Diversification of the Mycorrhizal Mutualists.</title>
        <authorList>
            <consortium name="DOE Joint Genome Institute"/>
            <consortium name="Mycorrhizal Genomics Consortium"/>
            <person name="Kohler A."/>
            <person name="Kuo A."/>
            <person name="Nagy L.G."/>
            <person name="Floudas D."/>
            <person name="Copeland A."/>
            <person name="Barry K.W."/>
            <person name="Cichocki N."/>
            <person name="Veneault-Fourrey C."/>
            <person name="LaButti K."/>
            <person name="Lindquist E.A."/>
            <person name="Lipzen A."/>
            <person name="Lundell T."/>
            <person name="Morin E."/>
            <person name="Murat C."/>
            <person name="Riley R."/>
            <person name="Ohm R."/>
            <person name="Sun H."/>
            <person name="Tunlid A."/>
            <person name="Henrissat B."/>
            <person name="Grigoriev I.V."/>
            <person name="Hibbett D.S."/>
            <person name="Martin F."/>
        </authorList>
    </citation>
    <scope>NUCLEOTIDE SEQUENCE [LARGE SCALE GENOMIC DNA]</scope>
    <source>
        <strain evidence="2 3">SS14</strain>
    </source>
</reference>
<dbReference type="PANTHER" id="PTHR11552:SF147">
    <property type="entry name" value="CHOLINE DEHYDROGENASE, MITOCHONDRIAL"/>
    <property type="match status" value="1"/>
</dbReference>
<comment type="similarity">
    <text evidence="1">Belongs to the GMC oxidoreductase family.</text>
</comment>
<dbReference type="AlphaFoldDB" id="A0A0C9U969"/>
<dbReference type="GO" id="GO:0016491">
    <property type="term" value="F:oxidoreductase activity"/>
    <property type="evidence" value="ECO:0007669"/>
    <property type="project" value="TreeGrafter"/>
</dbReference>
<organism evidence="2 3">
    <name type="scientific">Sphaerobolus stellatus (strain SS14)</name>
    <dbReference type="NCBI Taxonomy" id="990650"/>
    <lineage>
        <taxon>Eukaryota</taxon>
        <taxon>Fungi</taxon>
        <taxon>Dikarya</taxon>
        <taxon>Basidiomycota</taxon>
        <taxon>Agaricomycotina</taxon>
        <taxon>Agaricomycetes</taxon>
        <taxon>Phallomycetidae</taxon>
        <taxon>Geastrales</taxon>
        <taxon>Sphaerobolaceae</taxon>
        <taxon>Sphaerobolus</taxon>
    </lineage>
</organism>
<dbReference type="SUPFAM" id="SSF51905">
    <property type="entry name" value="FAD/NAD(P)-binding domain"/>
    <property type="match status" value="1"/>
</dbReference>
<protein>
    <submittedName>
        <fullName evidence="2">GMC oxidoreductase</fullName>
    </submittedName>
</protein>
<dbReference type="GO" id="GO:0050660">
    <property type="term" value="F:flavin adenine dinucleotide binding"/>
    <property type="evidence" value="ECO:0007669"/>
    <property type="project" value="InterPro"/>
</dbReference>
<feature type="non-terminal residue" evidence="2">
    <location>
        <position position="1"/>
    </location>
</feature>
<dbReference type="Proteomes" id="UP000054279">
    <property type="component" value="Unassembled WGS sequence"/>
</dbReference>